<organism evidence="1 2">
    <name type="scientific">Sporisorium scitamineum</name>
    <dbReference type="NCBI Taxonomy" id="49012"/>
    <lineage>
        <taxon>Eukaryota</taxon>
        <taxon>Fungi</taxon>
        <taxon>Dikarya</taxon>
        <taxon>Basidiomycota</taxon>
        <taxon>Ustilaginomycotina</taxon>
        <taxon>Ustilaginomycetes</taxon>
        <taxon>Ustilaginales</taxon>
        <taxon>Ustilaginaceae</taxon>
        <taxon>Sporisorium</taxon>
    </lineage>
</organism>
<dbReference type="Proteomes" id="UP000242770">
    <property type="component" value="Unassembled WGS sequence"/>
</dbReference>
<evidence type="ECO:0000313" key="1">
    <source>
        <dbReference type="EMBL" id="CDR99425.1"/>
    </source>
</evidence>
<accession>A0A0F7RSZ9</accession>
<dbReference type="EMBL" id="CCFA01001041">
    <property type="protein sequence ID" value="CDR99425.1"/>
    <property type="molecule type" value="Genomic_DNA"/>
</dbReference>
<reference evidence="2" key="1">
    <citation type="submission" date="2014-06" db="EMBL/GenBank/DDBJ databases">
        <authorList>
            <person name="Berkman P.J."/>
        </authorList>
    </citation>
    <scope>NUCLEOTIDE SEQUENCE [LARGE SCALE GENOMIC DNA]</scope>
</reference>
<proteinExistence type="predicted"/>
<protein>
    <submittedName>
        <fullName evidence="1">Uncharacterized protein</fullName>
    </submittedName>
</protein>
<keyword evidence="2" id="KW-1185">Reference proteome</keyword>
<evidence type="ECO:0000313" key="2">
    <source>
        <dbReference type="Proteomes" id="UP000242770"/>
    </source>
</evidence>
<name>A0A0F7RSZ9_9BASI</name>
<gene>
    <name evidence="1" type="primary">SSCI20400.1</name>
</gene>
<sequence length="159" mass="16959">MLLTEDDVTQRSVSSFSDGTRLLLSDGSSSAPSAARTTPRSSAISGAWRFHGGTLFPAHPLQHGRLKIDASFFPTGTKSFGILSLSESTNVSLKRSKKGIFKSSSKDETFKDVSLGSFVMQPQDAVVGQADLLQALELELSSSDVSLWALANFTDPDSS</sequence>
<dbReference type="AlphaFoldDB" id="A0A0F7RSZ9"/>